<dbReference type="InterPro" id="IPR000863">
    <property type="entry name" value="Sulfotransferase_dom"/>
</dbReference>
<dbReference type="SUPFAM" id="SSF52540">
    <property type="entry name" value="P-loop containing nucleoside triphosphate hydrolases"/>
    <property type="match status" value="1"/>
</dbReference>
<feature type="domain" description="Sulfotransferase" evidence="3">
    <location>
        <begin position="8"/>
        <end position="184"/>
    </location>
</feature>
<dbReference type="AlphaFoldDB" id="A0A9X2PVZ3"/>
<dbReference type="Gene3D" id="3.40.50.300">
    <property type="entry name" value="P-loop containing nucleotide triphosphate hydrolases"/>
    <property type="match status" value="1"/>
</dbReference>
<dbReference type="EMBL" id="JANUAU010000005">
    <property type="protein sequence ID" value="MCS3677797.1"/>
    <property type="molecule type" value="Genomic_DNA"/>
</dbReference>
<dbReference type="InterPro" id="IPR037359">
    <property type="entry name" value="NST/OST"/>
</dbReference>
<dbReference type="Pfam" id="PF00685">
    <property type="entry name" value="Sulfotransfer_1"/>
    <property type="match status" value="1"/>
</dbReference>
<evidence type="ECO:0000256" key="2">
    <source>
        <dbReference type="ARBA" id="ARBA00023180"/>
    </source>
</evidence>
<name>A0A9X2PVZ3_9BACT</name>
<sequence>MEETGIRPHLIVIGPGKAATTWFQHVLYCDPQFWYPREIGEVRFFNHHYKKGVESYLELYEEAPCKSVTADVTPEYYLHPEAPRRVKETEEKINRPLRFMIICREPVSRLISDYQMHVRRGFEGSLSEAITNSPHLVESGLYWKNLNRWFKFFSEDQFLVSLFDDIKGDKRRFFGKVEQFLGLEKKIENPYGEGRVNPGGAYRSWLLERMLQFGGQLMRKFGAEEIVYRPKATSIIQEIYSWNREESELKERIDLSEEELRKYFREDVNRLADKIDNPSLPKKWGY</sequence>
<comment type="caution">
    <text evidence="4">The sequence shown here is derived from an EMBL/GenBank/DDBJ whole genome shotgun (WGS) entry which is preliminary data.</text>
</comment>
<evidence type="ECO:0000256" key="1">
    <source>
        <dbReference type="ARBA" id="ARBA00022679"/>
    </source>
</evidence>
<accession>A0A9X2PVZ3</accession>
<dbReference type="InterPro" id="IPR027417">
    <property type="entry name" value="P-loop_NTPase"/>
</dbReference>
<dbReference type="RefSeq" id="WP_259080211.1">
    <property type="nucleotide sequence ID" value="NZ_JANUAU010000005.1"/>
</dbReference>
<proteinExistence type="predicted"/>
<dbReference type="PANTHER" id="PTHR10605:SF56">
    <property type="entry name" value="BIFUNCTIONAL HEPARAN SULFATE N-DEACETYLASE_N-SULFOTRANSFERASE"/>
    <property type="match status" value="1"/>
</dbReference>
<evidence type="ECO:0000313" key="5">
    <source>
        <dbReference type="Proteomes" id="UP001155027"/>
    </source>
</evidence>
<dbReference type="Proteomes" id="UP001155027">
    <property type="component" value="Unassembled WGS sequence"/>
</dbReference>
<evidence type="ECO:0000313" key="4">
    <source>
        <dbReference type="EMBL" id="MCS3677797.1"/>
    </source>
</evidence>
<keyword evidence="2" id="KW-0325">Glycoprotein</keyword>
<reference evidence="4" key="1">
    <citation type="submission" date="2022-08" db="EMBL/GenBank/DDBJ databases">
        <title>Genomic Encyclopedia of Type Strains, Phase V (KMG-V): Genome sequencing to study the core and pangenomes of soil and plant-associated prokaryotes.</title>
        <authorList>
            <person name="Whitman W."/>
        </authorList>
    </citation>
    <scope>NUCLEOTIDE SEQUENCE</scope>
    <source>
        <strain evidence="4">0</strain>
    </source>
</reference>
<gene>
    <name evidence="4" type="ORF">GGP71_001725</name>
</gene>
<organism evidence="4 5">
    <name type="scientific">Salinibacter ruber</name>
    <dbReference type="NCBI Taxonomy" id="146919"/>
    <lineage>
        <taxon>Bacteria</taxon>
        <taxon>Pseudomonadati</taxon>
        <taxon>Rhodothermota</taxon>
        <taxon>Rhodothermia</taxon>
        <taxon>Rhodothermales</taxon>
        <taxon>Salinibacteraceae</taxon>
        <taxon>Salinibacter</taxon>
    </lineage>
</organism>
<dbReference type="GO" id="GO:0008146">
    <property type="term" value="F:sulfotransferase activity"/>
    <property type="evidence" value="ECO:0007669"/>
    <property type="project" value="InterPro"/>
</dbReference>
<dbReference type="PANTHER" id="PTHR10605">
    <property type="entry name" value="HEPARAN SULFATE SULFOTRANSFERASE"/>
    <property type="match status" value="1"/>
</dbReference>
<keyword evidence="1" id="KW-0808">Transferase</keyword>
<protein>
    <recommendedName>
        <fullName evidence="3">Sulfotransferase domain-containing protein</fullName>
    </recommendedName>
</protein>
<evidence type="ECO:0000259" key="3">
    <source>
        <dbReference type="Pfam" id="PF00685"/>
    </source>
</evidence>